<dbReference type="OrthoDB" id="440128at2759"/>
<dbReference type="AlphaFoldDB" id="A0A8S1T496"/>
<evidence type="ECO:0000313" key="2">
    <source>
        <dbReference type="EMBL" id="CAD8146277.1"/>
    </source>
</evidence>
<comment type="caution">
    <text evidence="2">The sequence shown here is derived from an EMBL/GenBank/DDBJ whole genome shotgun (WGS) entry which is preliminary data.</text>
</comment>
<organism evidence="2 3">
    <name type="scientific">Paramecium pentaurelia</name>
    <dbReference type="NCBI Taxonomy" id="43138"/>
    <lineage>
        <taxon>Eukaryota</taxon>
        <taxon>Sar</taxon>
        <taxon>Alveolata</taxon>
        <taxon>Ciliophora</taxon>
        <taxon>Intramacronucleata</taxon>
        <taxon>Oligohymenophorea</taxon>
        <taxon>Peniculida</taxon>
        <taxon>Parameciidae</taxon>
        <taxon>Paramecium</taxon>
    </lineage>
</organism>
<protein>
    <submittedName>
        <fullName evidence="2">Uncharacterized protein</fullName>
    </submittedName>
</protein>
<feature type="transmembrane region" description="Helical" evidence="1">
    <location>
        <begin position="103"/>
        <end position="121"/>
    </location>
</feature>
<dbReference type="EMBL" id="CAJJDO010000015">
    <property type="protein sequence ID" value="CAD8146277.1"/>
    <property type="molecule type" value="Genomic_DNA"/>
</dbReference>
<accession>A0A8S1T496</accession>
<evidence type="ECO:0000256" key="1">
    <source>
        <dbReference type="SAM" id="Phobius"/>
    </source>
</evidence>
<gene>
    <name evidence="2" type="ORF">PPENT_87.1.T0150264</name>
</gene>
<keyword evidence="1" id="KW-1133">Transmembrane helix</keyword>
<evidence type="ECO:0000313" key="3">
    <source>
        <dbReference type="Proteomes" id="UP000689195"/>
    </source>
</evidence>
<keyword evidence="1" id="KW-0472">Membrane</keyword>
<dbReference type="Proteomes" id="UP000689195">
    <property type="component" value="Unassembled WGS sequence"/>
</dbReference>
<keyword evidence="3" id="KW-1185">Reference proteome</keyword>
<reference evidence="2" key="1">
    <citation type="submission" date="2021-01" db="EMBL/GenBank/DDBJ databases">
        <authorList>
            <consortium name="Genoscope - CEA"/>
            <person name="William W."/>
        </authorList>
    </citation>
    <scope>NUCLEOTIDE SEQUENCE</scope>
</reference>
<sequence>MNCQLIQRELVKVVQLSISDIGYYSIKKYKQDKIKPVHDTVIILEDQQDLWIELSTQETSEKVQLILNKAIQKLSHSVKIWLNDGNKEQEKLMLKFNYYKEPLNLFLIVQIFGMNLLVYQVNKKQLQYSYVKQLNIFLRIYHFC</sequence>
<name>A0A8S1T496_9CILI</name>
<keyword evidence="1" id="KW-0812">Transmembrane</keyword>
<proteinExistence type="predicted"/>